<name>A0A5M3YVA7_ASPTE</name>
<sequence length="248" mass="28384">MSIPFPYAGYSEDVARRVRVVFNGNIIVDSPTPKLAWEHPYYPVYYFPVKDITISYDCLQNETVASDGDEAVYDLVIGGRTSPAAVTRVLKAGPLMDHYKIGFDKADLWLEEDERMLGHPRDPYKRIQILQSSKHVRVEIDGVEVANTTRPKLLYETGLPVRKYIPFADVKWELLRDDVGRQTSCPYKGDASYYTVRLPSGEKTGLAWWYKTPLPESTEIRGHVAFYDEKVNVWVDGEKQEKPVTKFA</sequence>
<dbReference type="PANTHER" id="PTHR34310:SF9">
    <property type="entry name" value="BLR5716 PROTEIN"/>
    <property type="match status" value="1"/>
</dbReference>
<organism evidence="2 3">
    <name type="scientific">Aspergillus terreus</name>
    <dbReference type="NCBI Taxonomy" id="33178"/>
    <lineage>
        <taxon>Eukaryota</taxon>
        <taxon>Fungi</taxon>
        <taxon>Dikarya</taxon>
        <taxon>Ascomycota</taxon>
        <taxon>Pezizomycotina</taxon>
        <taxon>Eurotiomycetes</taxon>
        <taxon>Eurotiomycetidae</taxon>
        <taxon>Eurotiales</taxon>
        <taxon>Aspergillaceae</taxon>
        <taxon>Aspergillus</taxon>
        <taxon>Aspergillus subgen. Circumdati</taxon>
    </lineage>
</organism>
<evidence type="ECO:0000313" key="3">
    <source>
        <dbReference type="Proteomes" id="UP000452235"/>
    </source>
</evidence>
<feature type="domain" description="DUF427" evidence="1">
    <location>
        <begin position="136"/>
        <end position="229"/>
    </location>
</feature>
<dbReference type="PANTHER" id="PTHR34310">
    <property type="entry name" value="DUF427 DOMAIN PROTEIN (AFU_ORTHOLOGUE AFUA_3G02220)"/>
    <property type="match status" value="1"/>
</dbReference>
<feature type="domain" description="DUF427" evidence="1">
    <location>
        <begin position="18"/>
        <end position="86"/>
    </location>
</feature>
<dbReference type="VEuPathDB" id="FungiDB:ATEG_02163"/>
<evidence type="ECO:0000313" key="2">
    <source>
        <dbReference type="EMBL" id="GFF13149.1"/>
    </source>
</evidence>
<reference evidence="2 3" key="1">
    <citation type="submission" date="2020-01" db="EMBL/GenBank/DDBJ databases">
        <title>Aspergillus terreus IFO 6365 whole genome shotgun sequence.</title>
        <authorList>
            <person name="Kanamasa S."/>
            <person name="Takahashi H."/>
        </authorList>
    </citation>
    <scope>NUCLEOTIDE SEQUENCE [LARGE SCALE GENOMIC DNA]</scope>
    <source>
        <strain evidence="2 3">IFO 6365</strain>
    </source>
</reference>
<dbReference type="InterPro" id="IPR038694">
    <property type="entry name" value="DUF427_sf"/>
</dbReference>
<dbReference type="EMBL" id="BLJY01000002">
    <property type="protein sequence ID" value="GFF13149.1"/>
    <property type="molecule type" value="Genomic_DNA"/>
</dbReference>
<dbReference type="Gene3D" id="2.170.150.40">
    <property type="entry name" value="Domain of unknown function (DUF427)"/>
    <property type="match status" value="2"/>
</dbReference>
<comment type="caution">
    <text evidence="2">The sequence shown here is derived from an EMBL/GenBank/DDBJ whole genome shotgun (WGS) entry which is preliminary data.</text>
</comment>
<keyword evidence="3" id="KW-1185">Reference proteome</keyword>
<dbReference type="InterPro" id="IPR007361">
    <property type="entry name" value="DUF427"/>
</dbReference>
<dbReference type="Pfam" id="PF04248">
    <property type="entry name" value="NTP_transf_9"/>
    <property type="match status" value="2"/>
</dbReference>
<protein>
    <submittedName>
        <fullName evidence="2">DUF427-domain-containing protein</fullName>
    </submittedName>
</protein>
<dbReference type="Proteomes" id="UP000452235">
    <property type="component" value="Unassembled WGS sequence"/>
</dbReference>
<gene>
    <name evidence="2" type="ORF">ATEIFO6365_0002025900</name>
</gene>
<evidence type="ECO:0000259" key="1">
    <source>
        <dbReference type="Pfam" id="PF04248"/>
    </source>
</evidence>
<dbReference type="OrthoDB" id="18996at2759"/>
<proteinExistence type="predicted"/>
<accession>A0A5M3YVA7</accession>
<dbReference type="AlphaFoldDB" id="A0A5M3YVA7"/>